<gene>
    <name evidence="1" type="ORF">AUC71_09435</name>
</gene>
<dbReference type="AlphaFoldDB" id="A0A1E3WCE1"/>
<evidence type="ECO:0000313" key="1">
    <source>
        <dbReference type="EMBL" id="ODS03484.1"/>
    </source>
</evidence>
<protein>
    <recommendedName>
        <fullName evidence="3">NAD-specific glutamate dehydrogenase</fullName>
    </recommendedName>
</protein>
<accession>A0A1E3WCE1</accession>
<keyword evidence="2" id="KW-1185">Reference proteome</keyword>
<name>A0A1E3WCE1_9HYPH</name>
<evidence type="ECO:0000313" key="2">
    <source>
        <dbReference type="Proteomes" id="UP000095042"/>
    </source>
</evidence>
<dbReference type="EMBL" id="LPWD01000103">
    <property type="protein sequence ID" value="ODS03484.1"/>
    <property type="molecule type" value="Genomic_DNA"/>
</dbReference>
<sequence>MQAIGFGLGGLRCRVFLLGRFLGLGVRLHVGRLRCGDLMGGHRLLLGLGLILGRGRRVGDLAFRQDAFIFPLGLGGGLRLPAFAALALLGGLLDLLRRELILGRRLAFGLRLGLARLGDLLHVLRLGRGLGVGRFVRFRFVDLQRVVFDLARGFGVVGARDAPLHDLLLGLLLDVVDVDHVVHDRLVDDRRVADGTRALEVPTAAIAVVT</sequence>
<organism evidence="1 2">
    <name type="scientific">Methyloceanibacter marginalis</name>
    <dbReference type="NCBI Taxonomy" id="1774971"/>
    <lineage>
        <taxon>Bacteria</taxon>
        <taxon>Pseudomonadati</taxon>
        <taxon>Pseudomonadota</taxon>
        <taxon>Alphaproteobacteria</taxon>
        <taxon>Hyphomicrobiales</taxon>
        <taxon>Hyphomicrobiaceae</taxon>
        <taxon>Methyloceanibacter</taxon>
    </lineage>
</organism>
<comment type="caution">
    <text evidence="1">The sequence shown here is derived from an EMBL/GenBank/DDBJ whole genome shotgun (WGS) entry which is preliminary data.</text>
</comment>
<reference evidence="1 2" key="1">
    <citation type="journal article" date="2016" name="Environ. Microbiol.">
        <title>New Methyloceanibacter diversity from North Sea sediments includes methanotroph containing solely the soluble methane monooxygenase.</title>
        <authorList>
            <person name="Vekeman B."/>
            <person name="Kerckhof F.M."/>
            <person name="Cremers G."/>
            <person name="de Vos P."/>
            <person name="Vandamme P."/>
            <person name="Boon N."/>
            <person name="Op den Camp H.J."/>
            <person name="Heylen K."/>
        </authorList>
    </citation>
    <scope>NUCLEOTIDE SEQUENCE [LARGE SCALE GENOMIC DNA]</scope>
    <source>
        <strain evidence="1 2">R-67177</strain>
    </source>
</reference>
<evidence type="ECO:0008006" key="3">
    <source>
        <dbReference type="Google" id="ProtNLM"/>
    </source>
</evidence>
<proteinExistence type="predicted"/>
<dbReference type="Proteomes" id="UP000095042">
    <property type="component" value="Unassembled WGS sequence"/>
</dbReference>